<dbReference type="PANTHER" id="PTHR33064:SF37">
    <property type="entry name" value="RIBONUCLEASE H"/>
    <property type="match status" value="1"/>
</dbReference>
<evidence type="ECO:0000256" key="8">
    <source>
        <dbReference type="ARBA" id="ARBA00022918"/>
    </source>
</evidence>
<keyword evidence="3" id="KW-0548">Nucleotidyltransferase</keyword>
<keyword evidence="5" id="KW-0064">Aspartyl protease</keyword>
<sequence length="632" mass="71116">MWRIGQEMTINWEAITLTRTTRTSMIVTSRPPTTLSVKPRQSGRTAGLRTVAAAETSLTEGSTVGGGESDERRYDEWNGGSSESMVSSVAQKPWHDHQPENVIKLLSGERLGWWSAQKFAKRVRMRALVQGAVKDARPRILLDTGANVSVISERFKTSDARMYEYELWVMDHGAGVDVVLGTDFMIPAGVHLDLFHAAARLLDEVEIPLVKTQRMADTREEDPHIPPDGPTKVLTIPGHESRDYRPMRQPPLEQQDRVEMVLNNHERIMISSVNALPPPAYGVVGVGDIDVQGHPPIKQTACRIPLRHLKQLYELLKWLLKAGVIAFSDRLWASPIVIALKKNGVDIRLRIDYKMVNYITAIMEYAMPLVDDLLTDMERTKEVHAMLFANDWALSTTLMQEHDGVMHPVCFCTGVLKDNDVNYQPAEKEVLALLLLLKTCYTQLAGRTINGYTRFSTLGWINTSKTIFGRSTQFAVMLSSWHQVVHREQASTLRTLSEDTATQRDIFFDFALKPRFITAITRQKVQAAKKRIRFAETHAVDSKALPVGPEPPDRPKDATTETTEPSHVENGEISPGAAERPPNAEDVDPLEVQEERRRSVDRAPDEELRWANLKLVLKGESSRLGYKAIREA</sequence>
<organism evidence="11 12">
    <name type="scientific">Phytophthora fragariaefolia</name>
    <dbReference type="NCBI Taxonomy" id="1490495"/>
    <lineage>
        <taxon>Eukaryota</taxon>
        <taxon>Sar</taxon>
        <taxon>Stramenopiles</taxon>
        <taxon>Oomycota</taxon>
        <taxon>Peronosporomycetes</taxon>
        <taxon>Peronosporales</taxon>
        <taxon>Peronosporaceae</taxon>
        <taxon>Phytophthora</taxon>
    </lineage>
</organism>
<evidence type="ECO:0000256" key="5">
    <source>
        <dbReference type="ARBA" id="ARBA00022750"/>
    </source>
</evidence>
<feature type="compositionally biased region" description="Basic and acidic residues" evidence="9">
    <location>
        <begin position="551"/>
        <end position="570"/>
    </location>
</feature>
<dbReference type="GO" id="GO:0004519">
    <property type="term" value="F:endonuclease activity"/>
    <property type="evidence" value="ECO:0007669"/>
    <property type="project" value="UniProtKB-KW"/>
</dbReference>
<evidence type="ECO:0000256" key="9">
    <source>
        <dbReference type="SAM" id="MobiDB-lite"/>
    </source>
</evidence>
<keyword evidence="7" id="KW-0378">Hydrolase</keyword>
<feature type="compositionally biased region" description="Basic and acidic residues" evidence="9">
    <location>
        <begin position="593"/>
        <end position="605"/>
    </location>
</feature>
<accession>A0A9W6Y1B6</accession>
<keyword evidence="12" id="KW-1185">Reference proteome</keyword>
<evidence type="ECO:0000256" key="6">
    <source>
        <dbReference type="ARBA" id="ARBA00022759"/>
    </source>
</evidence>
<evidence type="ECO:0000256" key="3">
    <source>
        <dbReference type="ARBA" id="ARBA00022695"/>
    </source>
</evidence>
<comment type="caution">
    <text evidence="11">The sequence shown here is derived from an EMBL/GenBank/DDBJ whole genome shotgun (WGS) entry which is preliminary data.</text>
</comment>
<dbReference type="GO" id="GO:0003964">
    <property type="term" value="F:RNA-directed DNA polymerase activity"/>
    <property type="evidence" value="ECO:0007669"/>
    <property type="project" value="UniProtKB-KW"/>
</dbReference>
<gene>
    <name evidence="11" type="ORF">Pfra01_002017000</name>
</gene>
<feature type="region of interest" description="Disordered" evidence="9">
    <location>
        <begin position="541"/>
        <end position="605"/>
    </location>
</feature>
<feature type="region of interest" description="Disordered" evidence="9">
    <location>
        <begin position="215"/>
        <end position="247"/>
    </location>
</feature>
<name>A0A9W6Y1B6_9STRA</name>
<evidence type="ECO:0000256" key="4">
    <source>
        <dbReference type="ARBA" id="ARBA00022722"/>
    </source>
</evidence>
<keyword evidence="4" id="KW-0540">Nuclease</keyword>
<dbReference type="InterPro" id="IPR001995">
    <property type="entry name" value="Peptidase_A2_cat"/>
</dbReference>
<protein>
    <submittedName>
        <fullName evidence="11">Unnamed protein product</fullName>
    </submittedName>
</protein>
<dbReference type="GO" id="GO:0004190">
    <property type="term" value="F:aspartic-type endopeptidase activity"/>
    <property type="evidence" value="ECO:0007669"/>
    <property type="project" value="UniProtKB-KW"/>
</dbReference>
<keyword evidence="8" id="KW-0695">RNA-directed DNA polymerase</keyword>
<dbReference type="GO" id="GO:0006508">
    <property type="term" value="P:proteolysis"/>
    <property type="evidence" value="ECO:0007669"/>
    <property type="project" value="UniProtKB-KW"/>
</dbReference>
<dbReference type="PANTHER" id="PTHR33064">
    <property type="entry name" value="POL PROTEIN"/>
    <property type="match status" value="1"/>
</dbReference>
<dbReference type="InterPro" id="IPR051320">
    <property type="entry name" value="Viral_Replic_Matur_Polypro"/>
</dbReference>
<keyword evidence="2" id="KW-0808">Transferase</keyword>
<dbReference type="Pfam" id="PF17917">
    <property type="entry name" value="RT_RNaseH"/>
    <property type="match status" value="1"/>
</dbReference>
<feature type="region of interest" description="Disordered" evidence="9">
    <location>
        <begin position="55"/>
        <end position="82"/>
    </location>
</feature>
<evidence type="ECO:0000256" key="2">
    <source>
        <dbReference type="ARBA" id="ARBA00022679"/>
    </source>
</evidence>
<evidence type="ECO:0000256" key="7">
    <source>
        <dbReference type="ARBA" id="ARBA00022801"/>
    </source>
</evidence>
<evidence type="ECO:0000313" key="11">
    <source>
        <dbReference type="EMBL" id="GMF50489.1"/>
    </source>
</evidence>
<dbReference type="AlphaFoldDB" id="A0A9W6Y1B6"/>
<proteinExistence type="predicted"/>
<evidence type="ECO:0000313" key="12">
    <source>
        <dbReference type="Proteomes" id="UP001165121"/>
    </source>
</evidence>
<dbReference type="Proteomes" id="UP001165121">
    <property type="component" value="Unassembled WGS sequence"/>
</dbReference>
<dbReference type="InterPro" id="IPR043502">
    <property type="entry name" value="DNA/RNA_pol_sf"/>
</dbReference>
<keyword evidence="1" id="KW-0645">Protease</keyword>
<feature type="compositionally biased region" description="Basic and acidic residues" evidence="9">
    <location>
        <begin position="215"/>
        <end position="225"/>
    </location>
</feature>
<evidence type="ECO:0000256" key="1">
    <source>
        <dbReference type="ARBA" id="ARBA00022670"/>
    </source>
</evidence>
<dbReference type="SUPFAM" id="SSF56672">
    <property type="entry name" value="DNA/RNA polymerases"/>
    <property type="match status" value="1"/>
</dbReference>
<dbReference type="Gene3D" id="3.10.10.10">
    <property type="entry name" value="HIV Type 1 Reverse Transcriptase, subunit A, domain 1"/>
    <property type="match status" value="1"/>
</dbReference>
<feature type="domain" description="Peptidase A2" evidence="10">
    <location>
        <begin position="138"/>
        <end position="175"/>
    </location>
</feature>
<dbReference type="PROSITE" id="PS50175">
    <property type="entry name" value="ASP_PROT_RETROV"/>
    <property type="match status" value="1"/>
</dbReference>
<dbReference type="InterPro" id="IPR041373">
    <property type="entry name" value="RT_RNaseH"/>
</dbReference>
<dbReference type="EMBL" id="BSXT01002704">
    <property type="protein sequence ID" value="GMF50489.1"/>
    <property type="molecule type" value="Genomic_DNA"/>
</dbReference>
<reference evidence="11" key="1">
    <citation type="submission" date="2023-04" db="EMBL/GenBank/DDBJ databases">
        <title>Phytophthora fragariaefolia NBRC 109709.</title>
        <authorList>
            <person name="Ichikawa N."/>
            <person name="Sato H."/>
            <person name="Tonouchi N."/>
        </authorList>
    </citation>
    <scope>NUCLEOTIDE SEQUENCE</scope>
    <source>
        <strain evidence="11">NBRC 109709</strain>
    </source>
</reference>
<keyword evidence="6" id="KW-0255">Endonuclease</keyword>
<evidence type="ECO:0000259" key="10">
    <source>
        <dbReference type="PROSITE" id="PS50175"/>
    </source>
</evidence>